<gene>
    <name evidence="7" type="ORF">EV385_2547</name>
</gene>
<dbReference type="Gene3D" id="3.40.50.2000">
    <property type="entry name" value="Glycogen Phosphorylase B"/>
    <property type="match status" value="2"/>
</dbReference>
<comment type="caution">
    <text evidence="7">The sequence shown here is derived from an EMBL/GenBank/DDBJ whole genome shotgun (WGS) entry which is preliminary data.</text>
</comment>
<dbReference type="RefSeq" id="WP_130509642.1">
    <property type="nucleotide sequence ID" value="NZ_SHKY01000001.1"/>
</dbReference>
<sequence>MSLPEVHLVGGTRPEAVRLAPVATAMREAALLAPILIAGGPQPAMVGPALAAFGLDTDVTLPVGGRTRTGAEPLTDLIRQLNLLWERRPPAAVIVHGDTPTSLAGALAAFSRRIPVVHLEAGRRSMSLDAPFPEEADQRLIAQLAALHLTSTPLAAMNLLDENVAARAVVITGTTVPEAAAAVTGRELRYRDPALAAARAAAQHHRLVAVTVDAPLERGLTVVRALIARYPDIYAVLSGPEEPTAELTGVDRLTVTGPLAHPDLSCLLSDAYLVLTDSDGLREEALSFGVPALMLTDTDTDLVVGEAARLLDSRVRRDAMTVGGIPYGDGQAARRVAQATAALLGLEADPEPMPSAQSREVSPRPGVPRPRSEARRVTVEHPAARTPQVAAAPSRSGDAVAEDVAAGYAQAWIDGDRHATRRLLAPDVEVEWNLDPPVDDEELVQTLHRIAVFATEISVVSRVSTGATAAHVYDCATMFGTVRFAEFLTVTDGQITEVRHVYDAVGLHRYLPTLLDDCEQ</sequence>
<dbReference type="SUPFAM" id="SSF53756">
    <property type="entry name" value="UDP-Glycosyltransferase/glycogen phosphorylase"/>
    <property type="match status" value="1"/>
</dbReference>
<dbReference type="InterPro" id="IPR003331">
    <property type="entry name" value="UDP_GlcNAc_Epimerase_2_dom"/>
</dbReference>
<protein>
    <recommendedName>
        <fullName evidence="3">UDP-N-acetylglucosamine 2-epimerase (non-hydrolyzing)</fullName>
        <ecNumber evidence="3">5.1.3.14</ecNumber>
    </recommendedName>
</protein>
<evidence type="ECO:0000313" key="7">
    <source>
        <dbReference type="EMBL" id="RZU50764.1"/>
    </source>
</evidence>
<evidence type="ECO:0000256" key="5">
    <source>
        <dbReference type="SAM" id="MobiDB-lite"/>
    </source>
</evidence>
<dbReference type="Pfam" id="PF02350">
    <property type="entry name" value="Epimerase_2"/>
    <property type="match status" value="1"/>
</dbReference>
<evidence type="ECO:0000256" key="1">
    <source>
        <dbReference type="ARBA" id="ARBA00023235"/>
    </source>
</evidence>
<keyword evidence="1 4" id="KW-0413">Isomerase</keyword>
<feature type="compositionally biased region" description="Basic and acidic residues" evidence="5">
    <location>
        <begin position="370"/>
        <end position="383"/>
    </location>
</feature>
<dbReference type="SUPFAM" id="SSF54427">
    <property type="entry name" value="NTF2-like"/>
    <property type="match status" value="1"/>
</dbReference>
<dbReference type="Proteomes" id="UP000292564">
    <property type="component" value="Unassembled WGS sequence"/>
</dbReference>
<reference evidence="7 8" key="1">
    <citation type="submission" date="2019-02" db="EMBL/GenBank/DDBJ databases">
        <title>Sequencing the genomes of 1000 actinobacteria strains.</title>
        <authorList>
            <person name="Klenk H.-P."/>
        </authorList>
    </citation>
    <scope>NUCLEOTIDE SEQUENCE [LARGE SCALE GENOMIC DNA]</scope>
    <source>
        <strain evidence="7 8">DSM 45162</strain>
    </source>
</reference>
<comment type="similarity">
    <text evidence="2 4">Belongs to the UDP-N-acetylglucosamine 2-epimerase family.</text>
</comment>
<name>A0A4Q7ZJS7_9ACTN</name>
<dbReference type="Gene3D" id="3.10.450.50">
    <property type="match status" value="1"/>
</dbReference>
<dbReference type="AlphaFoldDB" id="A0A4Q7ZJS7"/>
<dbReference type="GO" id="GO:0008761">
    <property type="term" value="F:UDP-N-acetylglucosamine 2-epimerase activity"/>
    <property type="evidence" value="ECO:0007669"/>
    <property type="project" value="UniProtKB-EC"/>
</dbReference>
<dbReference type="EMBL" id="SHKY01000001">
    <property type="protein sequence ID" value="RZU50764.1"/>
    <property type="molecule type" value="Genomic_DNA"/>
</dbReference>
<dbReference type="EC" id="5.1.3.14" evidence="3"/>
<evidence type="ECO:0000256" key="2">
    <source>
        <dbReference type="ARBA" id="ARBA00038209"/>
    </source>
</evidence>
<evidence type="ECO:0000256" key="3">
    <source>
        <dbReference type="ARBA" id="ARBA00038858"/>
    </source>
</evidence>
<dbReference type="PANTHER" id="PTHR43174">
    <property type="entry name" value="UDP-N-ACETYLGLUCOSAMINE 2-EPIMERASE"/>
    <property type="match status" value="1"/>
</dbReference>
<evidence type="ECO:0000259" key="6">
    <source>
        <dbReference type="Pfam" id="PF02350"/>
    </source>
</evidence>
<proteinExistence type="inferred from homology"/>
<evidence type="ECO:0000256" key="4">
    <source>
        <dbReference type="RuleBase" id="RU003513"/>
    </source>
</evidence>
<organism evidence="7 8">
    <name type="scientific">Krasilnikovia cinnamomea</name>
    <dbReference type="NCBI Taxonomy" id="349313"/>
    <lineage>
        <taxon>Bacteria</taxon>
        <taxon>Bacillati</taxon>
        <taxon>Actinomycetota</taxon>
        <taxon>Actinomycetes</taxon>
        <taxon>Micromonosporales</taxon>
        <taxon>Micromonosporaceae</taxon>
        <taxon>Krasilnikovia</taxon>
    </lineage>
</organism>
<keyword evidence="8" id="KW-1185">Reference proteome</keyword>
<evidence type="ECO:0000313" key="8">
    <source>
        <dbReference type="Proteomes" id="UP000292564"/>
    </source>
</evidence>
<dbReference type="InterPro" id="IPR032710">
    <property type="entry name" value="NTF2-like_dom_sf"/>
</dbReference>
<feature type="region of interest" description="Disordered" evidence="5">
    <location>
        <begin position="347"/>
        <end position="396"/>
    </location>
</feature>
<dbReference type="InterPro" id="IPR029767">
    <property type="entry name" value="WecB-like"/>
</dbReference>
<accession>A0A4Q7ZJS7</accession>
<feature type="domain" description="UDP-N-acetylglucosamine 2-epimerase" evidence="6">
    <location>
        <begin position="28"/>
        <end position="339"/>
    </location>
</feature>
<dbReference type="OrthoDB" id="9803238at2"/>
<dbReference type="PANTHER" id="PTHR43174:SF2">
    <property type="entry name" value="UDP-N-ACETYLGLUCOSAMINE 2-EPIMERASE"/>
    <property type="match status" value="1"/>
</dbReference>